<evidence type="ECO:0000313" key="3">
    <source>
        <dbReference type="Proteomes" id="UP000625711"/>
    </source>
</evidence>
<keyword evidence="3" id="KW-1185">Reference proteome</keyword>
<reference evidence="2" key="1">
    <citation type="submission" date="2020-08" db="EMBL/GenBank/DDBJ databases">
        <title>Genome sequencing and assembly of the red palm weevil Rhynchophorus ferrugineus.</title>
        <authorList>
            <person name="Dias G.B."/>
            <person name="Bergman C.M."/>
            <person name="Manee M."/>
        </authorList>
    </citation>
    <scope>NUCLEOTIDE SEQUENCE</scope>
    <source>
        <strain evidence="2">AA-2017</strain>
        <tissue evidence="2">Whole larva</tissue>
    </source>
</reference>
<dbReference type="OrthoDB" id="10575272at2759"/>
<dbReference type="Gene3D" id="2.60.120.1440">
    <property type="match status" value="1"/>
</dbReference>
<organism evidence="2 3">
    <name type="scientific">Rhynchophorus ferrugineus</name>
    <name type="common">Red palm weevil</name>
    <name type="synonym">Curculio ferrugineus</name>
    <dbReference type="NCBI Taxonomy" id="354439"/>
    <lineage>
        <taxon>Eukaryota</taxon>
        <taxon>Metazoa</taxon>
        <taxon>Ecdysozoa</taxon>
        <taxon>Arthropoda</taxon>
        <taxon>Hexapoda</taxon>
        <taxon>Insecta</taxon>
        <taxon>Pterygota</taxon>
        <taxon>Neoptera</taxon>
        <taxon>Endopterygota</taxon>
        <taxon>Coleoptera</taxon>
        <taxon>Polyphaga</taxon>
        <taxon>Cucujiformia</taxon>
        <taxon>Curculionidae</taxon>
        <taxon>Dryophthorinae</taxon>
        <taxon>Rhynchophorus</taxon>
    </lineage>
</organism>
<dbReference type="Gene3D" id="3.55.50.30">
    <property type="match status" value="1"/>
</dbReference>
<gene>
    <name evidence="2" type="ORF">GWI33_009909</name>
</gene>
<comment type="caution">
    <text evidence="2">The sequence shown here is derived from an EMBL/GenBank/DDBJ whole genome shotgun (WGS) entry which is preliminary data.</text>
</comment>
<evidence type="ECO:0000259" key="1">
    <source>
        <dbReference type="Pfam" id="PF04773"/>
    </source>
</evidence>
<evidence type="ECO:0000313" key="2">
    <source>
        <dbReference type="EMBL" id="KAF7276700.1"/>
    </source>
</evidence>
<dbReference type="Pfam" id="PF04773">
    <property type="entry name" value="FecR"/>
    <property type="match status" value="1"/>
</dbReference>
<dbReference type="Proteomes" id="UP000625711">
    <property type="component" value="Unassembled WGS sequence"/>
</dbReference>
<accession>A0A834IEP6</accession>
<sequence>MLYIDPAYQQQTFVSAIGEQKVVTLMDGSQIQLNTHSRLNVSYHLLSRKVDLQQGEATFHVKHNPWHAVIPWLERSFNVYADDIRIQDIGTIFNVRRLDHDDVQVAVLEGQVRIHTVQQNPLDLTTGQSINTQHGQYHTIDHSDVTQLTAWQQGYLYFNDRPLAQVLAEINRYGQLPVSIKDKTIAELRVSGQVDLKDRQQFIHALPTFAPVKLQYLVNGKIIIHKK</sequence>
<protein>
    <recommendedName>
        <fullName evidence="1">FecR protein domain-containing protein</fullName>
    </recommendedName>
</protein>
<dbReference type="GO" id="GO:0016989">
    <property type="term" value="F:sigma factor antagonist activity"/>
    <property type="evidence" value="ECO:0007669"/>
    <property type="project" value="TreeGrafter"/>
</dbReference>
<dbReference type="InterPro" id="IPR012373">
    <property type="entry name" value="Ferrdict_sens_TM"/>
</dbReference>
<dbReference type="AlphaFoldDB" id="A0A834IEP6"/>
<dbReference type="EMBL" id="JAACXV010005956">
    <property type="protein sequence ID" value="KAF7276700.1"/>
    <property type="molecule type" value="Genomic_DNA"/>
</dbReference>
<proteinExistence type="predicted"/>
<feature type="domain" description="FecR protein" evidence="1">
    <location>
        <begin position="14"/>
        <end position="113"/>
    </location>
</feature>
<name>A0A834IEP6_RHYFE</name>
<dbReference type="PANTHER" id="PTHR30273">
    <property type="entry name" value="PERIPLASMIC SIGNAL SENSOR AND SIGMA FACTOR ACTIVATOR FECR-RELATED"/>
    <property type="match status" value="1"/>
</dbReference>
<dbReference type="PANTHER" id="PTHR30273:SF2">
    <property type="entry name" value="PROTEIN FECR"/>
    <property type="match status" value="1"/>
</dbReference>
<dbReference type="InterPro" id="IPR006860">
    <property type="entry name" value="FecR"/>
</dbReference>